<dbReference type="Gene3D" id="3.60.21.10">
    <property type="match status" value="1"/>
</dbReference>
<dbReference type="OrthoDB" id="9810718at2"/>
<gene>
    <name evidence="5" type="primary">capA1</name>
    <name evidence="5" type="ORF">EKD16_00965</name>
</gene>
<proteinExistence type="inferred from homology"/>
<comment type="similarity">
    <text evidence="1">Belongs to the CapA family.</text>
</comment>
<feature type="region of interest" description="Disordered" evidence="2">
    <location>
        <begin position="370"/>
        <end position="392"/>
    </location>
</feature>
<accession>A0A4P6PWJ5</accession>
<reference evidence="5 6" key="1">
    <citation type="submission" date="2019-02" db="EMBL/GenBank/DDBJ databases">
        <authorList>
            <person name="Khodamoradi S."/>
            <person name="Hahnke R.L."/>
            <person name="Kaempfer P."/>
            <person name="Schumann P."/>
            <person name="Rohde M."/>
            <person name="Steinert M."/>
            <person name="Luzhetskyy A."/>
            <person name="Wink J."/>
            <person name="Ruckert C."/>
        </authorList>
    </citation>
    <scope>NUCLEOTIDE SEQUENCE [LARGE SCALE GENOMIC DNA]</scope>
    <source>
        <strain evidence="5 6">M2</strain>
    </source>
</reference>
<dbReference type="InterPro" id="IPR029052">
    <property type="entry name" value="Metallo-depent_PP-like"/>
</dbReference>
<evidence type="ECO:0000259" key="4">
    <source>
        <dbReference type="SMART" id="SM00854"/>
    </source>
</evidence>
<evidence type="ECO:0000256" key="2">
    <source>
        <dbReference type="SAM" id="MobiDB-lite"/>
    </source>
</evidence>
<feature type="region of interest" description="Disordered" evidence="2">
    <location>
        <begin position="33"/>
        <end position="66"/>
    </location>
</feature>
<feature type="compositionally biased region" description="Low complexity" evidence="2">
    <location>
        <begin position="47"/>
        <end position="57"/>
    </location>
</feature>
<dbReference type="SMART" id="SM00854">
    <property type="entry name" value="PGA_cap"/>
    <property type="match status" value="1"/>
</dbReference>
<dbReference type="CDD" id="cd07381">
    <property type="entry name" value="MPP_CapA"/>
    <property type="match status" value="1"/>
</dbReference>
<evidence type="ECO:0000313" key="6">
    <source>
        <dbReference type="Proteomes" id="UP000292235"/>
    </source>
</evidence>
<feature type="compositionally biased region" description="Acidic residues" evidence="2">
    <location>
        <begin position="382"/>
        <end position="392"/>
    </location>
</feature>
<protein>
    <submittedName>
        <fullName evidence="5">Capsule biosynthesis protein CapA</fullName>
    </submittedName>
</protein>
<evidence type="ECO:0000313" key="5">
    <source>
        <dbReference type="EMBL" id="QBI52010.1"/>
    </source>
</evidence>
<dbReference type="RefSeq" id="WP_131096628.1">
    <property type="nucleotide sequence ID" value="NZ_CP036455.1"/>
</dbReference>
<name>A0A4P6PWJ5_9ACTN</name>
<feature type="domain" description="Capsule synthesis protein CapA" evidence="4">
    <location>
        <begin position="68"/>
        <end position="312"/>
    </location>
</feature>
<dbReference type="Proteomes" id="UP000292235">
    <property type="component" value="Chromosome"/>
</dbReference>
<evidence type="ECO:0000256" key="1">
    <source>
        <dbReference type="ARBA" id="ARBA00005662"/>
    </source>
</evidence>
<dbReference type="AlphaFoldDB" id="A0A4P6PWJ5"/>
<feature type="signal peptide" evidence="3">
    <location>
        <begin position="1"/>
        <end position="37"/>
    </location>
</feature>
<dbReference type="InterPro" id="IPR019079">
    <property type="entry name" value="Capsule_synth_CapA"/>
</dbReference>
<dbReference type="Pfam" id="PF09587">
    <property type="entry name" value="PGA_cap"/>
    <property type="match status" value="1"/>
</dbReference>
<dbReference type="PANTHER" id="PTHR33393">
    <property type="entry name" value="POLYGLUTAMINE SYNTHESIS ACCESSORY PROTEIN RV0574C-RELATED"/>
    <property type="match status" value="1"/>
</dbReference>
<sequence length="392" mass="39864" precursor="true">MTHDSSTPTRYFLPSLRAGAALAVLAVLASCSSGGSAEPEETGQAAGGESPSESASPSPTPEDRAPITVAIGGDVHFEGVLAQRLEADPATALGQISETLSAADLSVVNLETAVTGGGTPAPGKQFLFRAPASAYTALDSAGVDVATVANNHGMDYSADGLQDTLANAEEAGFPVVGAGQNAEEAYAPHIFDTEGGKVAVIGATDVLNDNLIPAWTAGPDKPGLASSKFEMQSRLVEAVSAAAEQADTVITYLHWGLEGDHCPKPHAPGLAQALVDAGSDAVVGGHAHVLSPGGYLGGSYVHYGLGNFAFYNYSGPTAQTGVLELTFQNGEVVGDKWQPGRIQGGVPVLYEGTAAENARATWEGYRSQCGGVQLTPTPSGEQDGEEDSVEAG</sequence>
<organism evidence="5 6">
    <name type="scientific">Streptomonospora litoralis</name>
    <dbReference type="NCBI Taxonomy" id="2498135"/>
    <lineage>
        <taxon>Bacteria</taxon>
        <taxon>Bacillati</taxon>
        <taxon>Actinomycetota</taxon>
        <taxon>Actinomycetes</taxon>
        <taxon>Streptosporangiales</taxon>
        <taxon>Nocardiopsidaceae</taxon>
        <taxon>Streptomonospora</taxon>
    </lineage>
</organism>
<dbReference type="PANTHER" id="PTHR33393:SF13">
    <property type="entry name" value="PGA BIOSYNTHESIS PROTEIN CAPA"/>
    <property type="match status" value="1"/>
</dbReference>
<keyword evidence="3" id="KW-0732">Signal</keyword>
<keyword evidence="6" id="KW-1185">Reference proteome</keyword>
<dbReference type="KEGG" id="strr:EKD16_00965"/>
<dbReference type="SUPFAM" id="SSF56300">
    <property type="entry name" value="Metallo-dependent phosphatases"/>
    <property type="match status" value="1"/>
</dbReference>
<dbReference type="EMBL" id="CP036455">
    <property type="protein sequence ID" value="QBI52010.1"/>
    <property type="molecule type" value="Genomic_DNA"/>
</dbReference>
<evidence type="ECO:0000256" key="3">
    <source>
        <dbReference type="SAM" id="SignalP"/>
    </source>
</evidence>
<feature type="chain" id="PRO_5020928127" evidence="3">
    <location>
        <begin position="38"/>
        <end position="392"/>
    </location>
</feature>
<dbReference type="InterPro" id="IPR052169">
    <property type="entry name" value="CW_Biosynth-Accessory"/>
</dbReference>